<organism evidence="2 3">
    <name type="scientific">Dissostichus mawsoni</name>
    <name type="common">Antarctic cod</name>
    <dbReference type="NCBI Taxonomy" id="36200"/>
    <lineage>
        <taxon>Eukaryota</taxon>
        <taxon>Metazoa</taxon>
        <taxon>Chordata</taxon>
        <taxon>Craniata</taxon>
        <taxon>Vertebrata</taxon>
        <taxon>Euteleostomi</taxon>
        <taxon>Actinopterygii</taxon>
        <taxon>Neopterygii</taxon>
        <taxon>Teleostei</taxon>
        <taxon>Neoteleostei</taxon>
        <taxon>Acanthomorphata</taxon>
        <taxon>Eupercaria</taxon>
        <taxon>Perciformes</taxon>
        <taxon>Notothenioidei</taxon>
        <taxon>Nototheniidae</taxon>
        <taxon>Dissostichus</taxon>
    </lineage>
</organism>
<feature type="compositionally biased region" description="Polar residues" evidence="1">
    <location>
        <begin position="209"/>
        <end position="222"/>
    </location>
</feature>
<evidence type="ECO:0000313" key="2">
    <source>
        <dbReference type="EMBL" id="KAF3858935.1"/>
    </source>
</evidence>
<dbReference type="AlphaFoldDB" id="A0A7J5ZAX3"/>
<accession>A0A7J5ZAX3</accession>
<evidence type="ECO:0000256" key="1">
    <source>
        <dbReference type="SAM" id="MobiDB-lite"/>
    </source>
</evidence>
<dbReference type="EMBL" id="JAAKFY010000004">
    <property type="protein sequence ID" value="KAF3858935.1"/>
    <property type="molecule type" value="Genomic_DNA"/>
</dbReference>
<reference evidence="2 3" key="1">
    <citation type="submission" date="2020-03" db="EMBL/GenBank/DDBJ databases">
        <title>Dissostichus mawsoni Genome sequencing and assembly.</title>
        <authorList>
            <person name="Park H."/>
        </authorList>
    </citation>
    <scope>NUCLEOTIDE SEQUENCE [LARGE SCALE GENOMIC DNA]</scope>
    <source>
        <strain evidence="2">DM0001</strain>
        <tissue evidence="2">Muscle</tissue>
    </source>
</reference>
<keyword evidence="3" id="KW-1185">Reference proteome</keyword>
<gene>
    <name evidence="2" type="ORF">F7725_012136</name>
</gene>
<name>A0A7J5ZAX3_DISMA</name>
<dbReference type="OrthoDB" id="10574446at2759"/>
<feature type="region of interest" description="Disordered" evidence="1">
    <location>
        <begin position="160"/>
        <end position="222"/>
    </location>
</feature>
<evidence type="ECO:0000313" key="3">
    <source>
        <dbReference type="Proteomes" id="UP000518266"/>
    </source>
</evidence>
<feature type="compositionally biased region" description="Basic residues" evidence="1">
    <location>
        <begin position="188"/>
        <end position="205"/>
    </location>
</feature>
<sequence>MLGHTYPARLMHHHTPVRPLRFDRSDAPGGRRCSPLTSIAIGLHAISVLQSVTPGALVPGRCVQALPDSVPALEPVSPLSPVHPSPLAFYAESVAFPLRPVALVQVPAGPGVDADHLESVGPGARVLTLALGSGAHTLAVGFAVLPASAVGATIVKVEPTARHSETEGRGSQRRCEERTASDGGRAHQQLRRLLRAGRGRVRGGRHGCQSRSTAEGWNTRQP</sequence>
<dbReference type="Proteomes" id="UP000518266">
    <property type="component" value="Unassembled WGS sequence"/>
</dbReference>
<protein>
    <submittedName>
        <fullName evidence="2">Uncharacterized protein</fullName>
    </submittedName>
</protein>
<comment type="caution">
    <text evidence="2">The sequence shown here is derived from an EMBL/GenBank/DDBJ whole genome shotgun (WGS) entry which is preliminary data.</text>
</comment>
<proteinExistence type="predicted"/>
<feature type="compositionally biased region" description="Basic and acidic residues" evidence="1">
    <location>
        <begin position="160"/>
        <end position="180"/>
    </location>
</feature>